<dbReference type="EMBL" id="CM002297">
    <property type="protein sequence ID" value="ESW06699.1"/>
    <property type="molecule type" value="Genomic_DNA"/>
</dbReference>
<comment type="similarity">
    <text evidence="1 3">Belongs to the plant LTP family.</text>
</comment>
<dbReference type="PROSITE" id="PS00597">
    <property type="entry name" value="PLANT_LTP"/>
    <property type="match status" value="1"/>
</dbReference>
<dbReference type="eggNOG" id="ENOG502S4CI">
    <property type="taxonomic scope" value="Eukaryota"/>
</dbReference>
<sequence length="125" mass="13275">MATMVTRVSFLAIVCLVLGATTSPKAQAQMTCGQVVNNLSPCISYVMYGGVNVPAQCCNGIKNLYGQAQTKTDRQAICSCIKNAVSNSGFNYSRSNLNNAANLPKKCGVNIPYQISPNTDCNSVQ</sequence>
<dbReference type="SMR" id="V7AMJ3"/>
<evidence type="ECO:0000256" key="1">
    <source>
        <dbReference type="ARBA" id="ARBA00009748"/>
    </source>
</evidence>
<keyword evidence="7" id="KW-1185">Reference proteome</keyword>
<keyword evidence="4" id="KW-0732">Signal</keyword>
<dbReference type="GO" id="GO:0006869">
    <property type="term" value="P:lipid transport"/>
    <property type="evidence" value="ECO:0007669"/>
    <property type="project" value="InterPro"/>
</dbReference>
<evidence type="ECO:0000313" key="6">
    <source>
        <dbReference type="EMBL" id="ESW06699.1"/>
    </source>
</evidence>
<dbReference type="GO" id="GO:0008289">
    <property type="term" value="F:lipid binding"/>
    <property type="evidence" value="ECO:0007669"/>
    <property type="project" value="UniProtKB-KW"/>
</dbReference>
<dbReference type="Proteomes" id="UP000000226">
    <property type="component" value="Chromosome 10"/>
</dbReference>
<feature type="chain" id="PRO_5004753403" description="Non-specific lipid-transfer protein" evidence="4">
    <location>
        <begin position="29"/>
        <end position="125"/>
    </location>
</feature>
<dbReference type="PRINTS" id="PR00382">
    <property type="entry name" value="LIPIDTRNSFER"/>
</dbReference>
<dbReference type="AlphaFoldDB" id="V7AMJ3"/>
<protein>
    <recommendedName>
        <fullName evidence="3">Non-specific lipid-transfer protein</fullName>
    </recommendedName>
</protein>
<dbReference type="Pfam" id="PF00234">
    <property type="entry name" value="Tryp_alpha_amyl"/>
    <property type="match status" value="1"/>
</dbReference>
<dbReference type="Gene3D" id="1.10.110.10">
    <property type="entry name" value="Plant lipid-transfer and hydrophobic proteins"/>
    <property type="match status" value="1"/>
</dbReference>
<dbReference type="CDD" id="cd01960">
    <property type="entry name" value="nsLTP1"/>
    <property type="match status" value="1"/>
</dbReference>
<feature type="domain" description="Bifunctional inhibitor/plant lipid transfer protein/seed storage helical" evidence="5">
    <location>
        <begin position="32"/>
        <end position="121"/>
    </location>
</feature>
<evidence type="ECO:0000256" key="3">
    <source>
        <dbReference type="RuleBase" id="RU000628"/>
    </source>
</evidence>
<proteinExistence type="inferred from homology"/>
<feature type="signal peptide" evidence="4">
    <location>
        <begin position="1"/>
        <end position="28"/>
    </location>
</feature>
<gene>
    <name evidence="6" type="ORF">PHAVU_010G069500g</name>
</gene>
<dbReference type="SUPFAM" id="SSF47699">
    <property type="entry name" value="Bifunctional inhibitor/lipid-transfer protein/seed storage 2S albumin"/>
    <property type="match status" value="1"/>
</dbReference>
<organism evidence="6 7">
    <name type="scientific">Phaseolus vulgaris</name>
    <name type="common">Kidney bean</name>
    <name type="synonym">French bean</name>
    <dbReference type="NCBI Taxonomy" id="3885"/>
    <lineage>
        <taxon>Eukaryota</taxon>
        <taxon>Viridiplantae</taxon>
        <taxon>Streptophyta</taxon>
        <taxon>Embryophyta</taxon>
        <taxon>Tracheophyta</taxon>
        <taxon>Spermatophyta</taxon>
        <taxon>Magnoliopsida</taxon>
        <taxon>eudicotyledons</taxon>
        <taxon>Gunneridae</taxon>
        <taxon>Pentapetalae</taxon>
        <taxon>rosids</taxon>
        <taxon>fabids</taxon>
        <taxon>Fabales</taxon>
        <taxon>Fabaceae</taxon>
        <taxon>Papilionoideae</taxon>
        <taxon>50 kb inversion clade</taxon>
        <taxon>NPAAA clade</taxon>
        <taxon>indigoferoid/millettioid clade</taxon>
        <taxon>Phaseoleae</taxon>
        <taxon>Phaseolus</taxon>
    </lineage>
</organism>
<reference evidence="7" key="1">
    <citation type="journal article" date="2014" name="Nat. Genet.">
        <title>A reference genome for common bean and genome-wide analysis of dual domestications.</title>
        <authorList>
            <person name="Schmutz J."/>
            <person name="McClean P.E."/>
            <person name="Mamidi S."/>
            <person name="Wu G.A."/>
            <person name="Cannon S.B."/>
            <person name="Grimwood J."/>
            <person name="Jenkins J."/>
            <person name="Shu S."/>
            <person name="Song Q."/>
            <person name="Chavarro C."/>
            <person name="Torres-Torres M."/>
            <person name="Geffroy V."/>
            <person name="Moghaddam S.M."/>
            <person name="Gao D."/>
            <person name="Abernathy B."/>
            <person name="Barry K."/>
            <person name="Blair M."/>
            <person name="Brick M.A."/>
            <person name="Chovatia M."/>
            <person name="Gepts P."/>
            <person name="Goodstein D.M."/>
            <person name="Gonzales M."/>
            <person name="Hellsten U."/>
            <person name="Hyten D.L."/>
            <person name="Jia G."/>
            <person name="Kelly J.D."/>
            <person name="Kudrna D."/>
            <person name="Lee R."/>
            <person name="Richard M.M."/>
            <person name="Miklas P.N."/>
            <person name="Osorno J.M."/>
            <person name="Rodrigues J."/>
            <person name="Thareau V."/>
            <person name="Urrea C.A."/>
            <person name="Wang M."/>
            <person name="Yu Y."/>
            <person name="Zhang M."/>
            <person name="Wing R.A."/>
            <person name="Cregan P.B."/>
            <person name="Rokhsar D.S."/>
            <person name="Jackson S.A."/>
        </authorList>
    </citation>
    <scope>NUCLEOTIDE SEQUENCE [LARGE SCALE GENOMIC DNA]</scope>
    <source>
        <strain evidence="7">cv. G19833</strain>
    </source>
</reference>
<dbReference type="OrthoDB" id="1890443at2759"/>
<keyword evidence="2" id="KW-1015">Disulfide bond</keyword>
<dbReference type="STRING" id="3885.V7AMJ3"/>
<evidence type="ECO:0000256" key="4">
    <source>
        <dbReference type="SAM" id="SignalP"/>
    </source>
</evidence>
<keyword evidence="3" id="KW-0813">Transport</keyword>
<dbReference type="OMA" id="VNCNTIN"/>
<dbReference type="PhylomeDB" id="V7AMJ3"/>
<dbReference type="InterPro" id="IPR016140">
    <property type="entry name" value="Bifunc_inhib/LTP/seed_store"/>
</dbReference>
<dbReference type="InterPro" id="IPR036312">
    <property type="entry name" value="Bifun_inhib/LTP/seed_sf"/>
</dbReference>
<name>V7AMJ3_PHAVU</name>
<comment type="function">
    <text evidence="3">Plant non-specific lipid-transfer proteins transfer phospholipids as well as galactolipids across membranes. May play a role in wax or cutin deposition in the cell walls of expanding epidermal cells and certain secretory tissues.</text>
</comment>
<evidence type="ECO:0000313" key="7">
    <source>
        <dbReference type="Proteomes" id="UP000000226"/>
    </source>
</evidence>
<dbReference type="Gramene" id="ESW06699">
    <property type="protein sequence ID" value="ESW06699"/>
    <property type="gene ID" value="PHAVU_010G069500g"/>
</dbReference>
<evidence type="ECO:0000256" key="2">
    <source>
        <dbReference type="ARBA" id="ARBA00023157"/>
    </source>
</evidence>
<accession>V7AMJ3</accession>
<dbReference type="InterPro" id="IPR000528">
    <property type="entry name" value="Plant_nsLTP"/>
</dbReference>
<evidence type="ECO:0000259" key="5">
    <source>
        <dbReference type="SMART" id="SM00499"/>
    </source>
</evidence>
<dbReference type="SMART" id="SM00499">
    <property type="entry name" value="AAI"/>
    <property type="match status" value="1"/>
</dbReference>
<keyword evidence="3" id="KW-0446">Lipid-binding</keyword>
<dbReference type="PANTHER" id="PTHR33076">
    <property type="entry name" value="NON-SPECIFIC LIPID-TRANSFER PROTEIN 2-RELATED"/>
    <property type="match status" value="1"/>
</dbReference>